<evidence type="ECO:0000313" key="16">
    <source>
        <dbReference type="Proteomes" id="UP000318995"/>
    </source>
</evidence>
<organism evidence="15 16">
    <name type="scientific">Botrimarina hoheduenensis</name>
    <dbReference type="NCBI Taxonomy" id="2528000"/>
    <lineage>
        <taxon>Bacteria</taxon>
        <taxon>Pseudomonadati</taxon>
        <taxon>Planctomycetota</taxon>
        <taxon>Planctomycetia</taxon>
        <taxon>Pirellulales</taxon>
        <taxon>Lacipirellulaceae</taxon>
        <taxon>Botrimarina</taxon>
    </lineage>
</organism>
<evidence type="ECO:0000256" key="11">
    <source>
        <dbReference type="ARBA" id="ARBA00032707"/>
    </source>
</evidence>
<keyword evidence="10 14" id="KW-0046">Antibiotic resistance</keyword>
<dbReference type="RefSeq" id="WP_146573661.1">
    <property type="nucleotide sequence ID" value="NZ_SJPH01000003.1"/>
</dbReference>
<comment type="miscellaneous">
    <text evidence="14">Bacitracin is thought to be involved in the inhibition of peptidoglycan synthesis by sequestering undecaprenyl diphosphate, thereby reducing the pool of lipid carrier available.</text>
</comment>
<evidence type="ECO:0000256" key="8">
    <source>
        <dbReference type="ARBA" id="ARBA00022989"/>
    </source>
</evidence>
<feature type="transmembrane region" description="Helical" evidence="14">
    <location>
        <begin position="46"/>
        <end position="65"/>
    </location>
</feature>
<gene>
    <name evidence="14 15" type="primary">uppP</name>
    <name evidence="15" type="ORF">Pla111_19410</name>
</gene>
<evidence type="ECO:0000313" key="15">
    <source>
        <dbReference type="EMBL" id="TWT46839.1"/>
    </source>
</evidence>
<dbReference type="AlphaFoldDB" id="A0A5C5W9X6"/>
<comment type="subcellular location">
    <subcellularLocation>
        <location evidence="1 14">Cell membrane</location>
        <topology evidence="1 14">Multi-pass membrane protein</topology>
    </subcellularLocation>
</comment>
<dbReference type="GO" id="GO:0071555">
    <property type="term" value="P:cell wall organization"/>
    <property type="evidence" value="ECO:0007669"/>
    <property type="project" value="UniProtKB-KW"/>
</dbReference>
<evidence type="ECO:0000256" key="6">
    <source>
        <dbReference type="ARBA" id="ARBA00022692"/>
    </source>
</evidence>
<evidence type="ECO:0000256" key="10">
    <source>
        <dbReference type="ARBA" id="ARBA00023251"/>
    </source>
</evidence>
<dbReference type="GO" id="GO:0008360">
    <property type="term" value="P:regulation of cell shape"/>
    <property type="evidence" value="ECO:0007669"/>
    <property type="project" value="UniProtKB-KW"/>
</dbReference>
<proteinExistence type="inferred from homology"/>
<evidence type="ECO:0000256" key="3">
    <source>
        <dbReference type="ARBA" id="ARBA00012374"/>
    </source>
</evidence>
<evidence type="ECO:0000256" key="1">
    <source>
        <dbReference type="ARBA" id="ARBA00004651"/>
    </source>
</evidence>
<evidence type="ECO:0000256" key="7">
    <source>
        <dbReference type="ARBA" id="ARBA00022801"/>
    </source>
</evidence>
<feature type="transmembrane region" description="Helical" evidence="14">
    <location>
        <begin position="108"/>
        <end position="129"/>
    </location>
</feature>
<protein>
    <recommendedName>
        <fullName evidence="4 14">Undecaprenyl-diphosphatase</fullName>
        <ecNumber evidence="3 14">3.6.1.27</ecNumber>
    </recommendedName>
    <alternativeName>
        <fullName evidence="12 14">Bacitracin resistance protein</fullName>
    </alternativeName>
    <alternativeName>
        <fullName evidence="11 14">Undecaprenyl pyrophosphate phosphatase</fullName>
    </alternativeName>
</protein>
<reference evidence="15 16" key="1">
    <citation type="submission" date="2019-02" db="EMBL/GenBank/DDBJ databases">
        <title>Deep-cultivation of Planctomycetes and their phenomic and genomic characterization uncovers novel biology.</title>
        <authorList>
            <person name="Wiegand S."/>
            <person name="Jogler M."/>
            <person name="Boedeker C."/>
            <person name="Pinto D."/>
            <person name="Vollmers J."/>
            <person name="Rivas-Marin E."/>
            <person name="Kohn T."/>
            <person name="Peeters S.H."/>
            <person name="Heuer A."/>
            <person name="Rast P."/>
            <person name="Oberbeckmann S."/>
            <person name="Bunk B."/>
            <person name="Jeske O."/>
            <person name="Meyerdierks A."/>
            <person name="Storesund J.E."/>
            <person name="Kallscheuer N."/>
            <person name="Luecker S."/>
            <person name="Lage O.M."/>
            <person name="Pohl T."/>
            <person name="Merkel B.J."/>
            <person name="Hornburger P."/>
            <person name="Mueller R.-W."/>
            <person name="Bruemmer F."/>
            <person name="Labrenz M."/>
            <person name="Spormann A.M."/>
            <person name="Op Den Camp H."/>
            <person name="Overmann J."/>
            <person name="Amann R."/>
            <person name="Jetten M.S.M."/>
            <person name="Mascher T."/>
            <person name="Medema M.H."/>
            <person name="Devos D.P."/>
            <person name="Kaster A.-K."/>
            <person name="Ovreas L."/>
            <person name="Rohde M."/>
            <person name="Galperin M.Y."/>
            <person name="Jogler C."/>
        </authorList>
    </citation>
    <scope>NUCLEOTIDE SEQUENCE [LARGE SCALE GENOMIC DNA]</scope>
    <source>
        <strain evidence="15 16">Pla111</strain>
    </source>
</reference>
<evidence type="ECO:0000256" key="4">
    <source>
        <dbReference type="ARBA" id="ARBA00021581"/>
    </source>
</evidence>
<comment type="caution">
    <text evidence="15">The sequence shown here is derived from an EMBL/GenBank/DDBJ whole genome shotgun (WGS) entry which is preliminary data.</text>
</comment>
<accession>A0A5C5W9X6</accession>
<name>A0A5C5W9X6_9BACT</name>
<evidence type="ECO:0000256" key="12">
    <source>
        <dbReference type="ARBA" id="ARBA00032932"/>
    </source>
</evidence>
<dbReference type="InterPro" id="IPR003824">
    <property type="entry name" value="UppP"/>
</dbReference>
<feature type="transmembrane region" description="Helical" evidence="14">
    <location>
        <begin position="77"/>
        <end position="96"/>
    </location>
</feature>
<dbReference type="EMBL" id="SJPH01000003">
    <property type="protein sequence ID" value="TWT46839.1"/>
    <property type="molecule type" value="Genomic_DNA"/>
</dbReference>
<dbReference type="PANTHER" id="PTHR30622">
    <property type="entry name" value="UNDECAPRENYL-DIPHOSPHATASE"/>
    <property type="match status" value="1"/>
</dbReference>
<comment type="similarity">
    <text evidence="2 14">Belongs to the UppP family.</text>
</comment>
<sequence>MGLLEILILAVVQGLTEFLPVSSSGHLVVANALLESLGRPPTKDLVEVSIALHLGTLASVLVYYRREIARLMGADRRVLPVLVVGTIPAAIVGVGIKKGLSDAAGDALLENVLLSGCMFFVTAAILWYGARSSARNEARGGGIAYQQLGWRRALAIGTAQAFAILPGVSRSGSTIAAGLAAGLSREAASTFAFLLAIPAILGAGVLEGLDIFQDGSTGTSLPNLALGFAAAFVVGWGALALLIRWVKRGRLAVFAWYLVPLGVAVLVWRLGLL</sequence>
<feature type="transmembrane region" description="Helical" evidence="14">
    <location>
        <begin position="191"/>
        <end position="212"/>
    </location>
</feature>
<evidence type="ECO:0000256" key="9">
    <source>
        <dbReference type="ARBA" id="ARBA00023136"/>
    </source>
</evidence>
<dbReference type="Pfam" id="PF02673">
    <property type="entry name" value="BacA"/>
    <property type="match status" value="1"/>
</dbReference>
<evidence type="ECO:0000256" key="2">
    <source>
        <dbReference type="ARBA" id="ARBA00010621"/>
    </source>
</evidence>
<evidence type="ECO:0000256" key="14">
    <source>
        <dbReference type="HAMAP-Rule" id="MF_01006"/>
    </source>
</evidence>
<keyword evidence="8 14" id="KW-1133">Transmembrane helix</keyword>
<keyword evidence="9 14" id="KW-0472">Membrane</keyword>
<keyword evidence="7 14" id="KW-0378">Hydrolase</keyword>
<dbReference type="HAMAP" id="MF_01006">
    <property type="entry name" value="Undec_diphosphatase"/>
    <property type="match status" value="1"/>
</dbReference>
<comment type="function">
    <text evidence="14">Catalyzes the dephosphorylation of undecaprenyl diphosphate (UPP). Confers resistance to bacitracin.</text>
</comment>
<comment type="catalytic activity">
    <reaction evidence="13 14">
        <text>di-trans,octa-cis-undecaprenyl diphosphate + H2O = di-trans,octa-cis-undecaprenyl phosphate + phosphate + H(+)</text>
        <dbReference type="Rhea" id="RHEA:28094"/>
        <dbReference type="ChEBI" id="CHEBI:15377"/>
        <dbReference type="ChEBI" id="CHEBI:15378"/>
        <dbReference type="ChEBI" id="CHEBI:43474"/>
        <dbReference type="ChEBI" id="CHEBI:58405"/>
        <dbReference type="ChEBI" id="CHEBI:60392"/>
        <dbReference type="EC" id="3.6.1.27"/>
    </reaction>
</comment>
<evidence type="ECO:0000256" key="13">
    <source>
        <dbReference type="ARBA" id="ARBA00047594"/>
    </source>
</evidence>
<dbReference type="OrthoDB" id="9808289at2"/>
<dbReference type="GO" id="GO:0050380">
    <property type="term" value="F:undecaprenyl-diphosphatase activity"/>
    <property type="evidence" value="ECO:0007669"/>
    <property type="project" value="UniProtKB-UniRule"/>
</dbReference>
<feature type="transmembrane region" description="Helical" evidence="14">
    <location>
        <begin position="224"/>
        <end position="246"/>
    </location>
</feature>
<dbReference type="EC" id="3.6.1.27" evidence="3 14"/>
<evidence type="ECO:0000256" key="5">
    <source>
        <dbReference type="ARBA" id="ARBA00022475"/>
    </source>
</evidence>
<keyword evidence="14" id="KW-0573">Peptidoglycan synthesis</keyword>
<dbReference type="PANTHER" id="PTHR30622:SF4">
    <property type="entry name" value="UNDECAPRENYL-DIPHOSPHATASE"/>
    <property type="match status" value="1"/>
</dbReference>
<dbReference type="GO" id="GO:0009252">
    <property type="term" value="P:peptidoglycan biosynthetic process"/>
    <property type="evidence" value="ECO:0007669"/>
    <property type="project" value="UniProtKB-KW"/>
</dbReference>
<keyword evidence="14" id="KW-0961">Cell wall biogenesis/degradation</keyword>
<keyword evidence="14" id="KW-0133">Cell shape</keyword>
<dbReference type="GO" id="GO:0005886">
    <property type="term" value="C:plasma membrane"/>
    <property type="evidence" value="ECO:0007669"/>
    <property type="project" value="UniProtKB-SubCell"/>
</dbReference>
<keyword evidence="16" id="KW-1185">Reference proteome</keyword>
<feature type="transmembrane region" description="Helical" evidence="14">
    <location>
        <begin position="253"/>
        <end position="271"/>
    </location>
</feature>
<dbReference type="GO" id="GO:0046677">
    <property type="term" value="P:response to antibiotic"/>
    <property type="evidence" value="ECO:0007669"/>
    <property type="project" value="UniProtKB-UniRule"/>
</dbReference>
<keyword evidence="6 14" id="KW-0812">Transmembrane</keyword>
<dbReference type="Proteomes" id="UP000318995">
    <property type="component" value="Unassembled WGS sequence"/>
</dbReference>
<keyword evidence="5 14" id="KW-1003">Cell membrane</keyword>